<feature type="signal peptide" evidence="1">
    <location>
        <begin position="1"/>
        <end position="28"/>
    </location>
</feature>
<evidence type="ECO:0000256" key="1">
    <source>
        <dbReference type="SAM" id="SignalP"/>
    </source>
</evidence>
<protein>
    <submittedName>
        <fullName evidence="2">Uncharacterized protein</fullName>
    </submittedName>
</protein>
<organism evidence="2">
    <name type="scientific">Chaetoceros debilis</name>
    <dbReference type="NCBI Taxonomy" id="122233"/>
    <lineage>
        <taxon>Eukaryota</taxon>
        <taxon>Sar</taxon>
        <taxon>Stramenopiles</taxon>
        <taxon>Ochrophyta</taxon>
        <taxon>Bacillariophyta</taxon>
        <taxon>Coscinodiscophyceae</taxon>
        <taxon>Chaetocerotophycidae</taxon>
        <taxon>Chaetocerotales</taxon>
        <taxon>Chaetocerotaceae</taxon>
        <taxon>Chaetoceros</taxon>
    </lineage>
</organism>
<sequence>MPRFWNMMCLCRVLLVISASFFTFSCQAFTQTPCSFRRKSEQSLNYLGEINNAVGSYSSIIFKDFVGKLSMANNSNNEGIDYTENKDDDENDVEVGTKWESLYIRIARMRLEEANTKRFLKAIPAKLPYNECKEWAKRQNMWQSKEDWDAWIDLGESLSAYIPSDPESYFTRQGTWVSWEDFLGFEE</sequence>
<dbReference type="EMBL" id="HBIO01031559">
    <property type="protein sequence ID" value="CAE0479336.1"/>
    <property type="molecule type" value="Transcribed_RNA"/>
</dbReference>
<accession>A0A7S3VH51</accession>
<proteinExistence type="predicted"/>
<feature type="chain" id="PRO_5031303336" evidence="1">
    <location>
        <begin position="29"/>
        <end position="187"/>
    </location>
</feature>
<keyword evidence="1" id="KW-0732">Signal</keyword>
<reference evidence="2" key="1">
    <citation type="submission" date="2021-01" db="EMBL/GenBank/DDBJ databases">
        <authorList>
            <person name="Corre E."/>
            <person name="Pelletier E."/>
            <person name="Niang G."/>
            <person name="Scheremetjew M."/>
            <person name="Finn R."/>
            <person name="Kale V."/>
            <person name="Holt S."/>
            <person name="Cochrane G."/>
            <person name="Meng A."/>
            <person name="Brown T."/>
            <person name="Cohen L."/>
        </authorList>
    </citation>
    <scope>NUCLEOTIDE SEQUENCE</scope>
    <source>
        <strain evidence="2">MM31A-1</strain>
    </source>
</reference>
<name>A0A7S3VH51_9STRA</name>
<gene>
    <name evidence="2" type="ORF">CDEB00056_LOCUS24190</name>
</gene>
<evidence type="ECO:0000313" key="2">
    <source>
        <dbReference type="EMBL" id="CAE0479336.1"/>
    </source>
</evidence>
<dbReference type="AlphaFoldDB" id="A0A7S3VH51"/>
<dbReference type="PROSITE" id="PS51257">
    <property type="entry name" value="PROKAR_LIPOPROTEIN"/>
    <property type="match status" value="1"/>
</dbReference>